<dbReference type="Gene3D" id="1.10.10.10">
    <property type="entry name" value="Winged helix-like DNA-binding domain superfamily/Winged helix DNA-binding domain"/>
    <property type="match status" value="1"/>
</dbReference>
<evidence type="ECO:0000256" key="2">
    <source>
        <dbReference type="ARBA" id="ARBA00023015"/>
    </source>
</evidence>
<dbReference type="CDD" id="cd08422">
    <property type="entry name" value="PBP2_CrgA_like"/>
    <property type="match status" value="1"/>
</dbReference>
<dbReference type="RefSeq" id="WP_121090436.1">
    <property type="nucleotide sequence ID" value="NZ_RBZU01000015.1"/>
</dbReference>
<evidence type="ECO:0000313" key="7">
    <source>
        <dbReference type="Proteomes" id="UP000270342"/>
    </source>
</evidence>
<keyword evidence="3" id="KW-0238">DNA-binding</keyword>
<dbReference type="InterPro" id="IPR000847">
    <property type="entry name" value="LysR_HTH_N"/>
</dbReference>
<evidence type="ECO:0000256" key="1">
    <source>
        <dbReference type="ARBA" id="ARBA00009437"/>
    </source>
</evidence>
<evidence type="ECO:0000259" key="5">
    <source>
        <dbReference type="PROSITE" id="PS50931"/>
    </source>
</evidence>
<dbReference type="InterPro" id="IPR005119">
    <property type="entry name" value="LysR_subst-bd"/>
</dbReference>
<evidence type="ECO:0000313" key="6">
    <source>
        <dbReference type="EMBL" id="RKP46130.1"/>
    </source>
</evidence>
<dbReference type="InterPro" id="IPR058163">
    <property type="entry name" value="LysR-type_TF_proteobact-type"/>
</dbReference>
<feature type="domain" description="HTH lysR-type" evidence="5">
    <location>
        <begin position="1"/>
        <end position="59"/>
    </location>
</feature>
<dbReference type="GO" id="GO:0003700">
    <property type="term" value="F:DNA-binding transcription factor activity"/>
    <property type="evidence" value="ECO:0007669"/>
    <property type="project" value="InterPro"/>
</dbReference>
<dbReference type="GO" id="GO:0043565">
    <property type="term" value="F:sequence-specific DNA binding"/>
    <property type="evidence" value="ECO:0007669"/>
    <property type="project" value="TreeGrafter"/>
</dbReference>
<dbReference type="AlphaFoldDB" id="A0A494X6S2"/>
<evidence type="ECO:0000256" key="3">
    <source>
        <dbReference type="ARBA" id="ARBA00023125"/>
    </source>
</evidence>
<dbReference type="SUPFAM" id="SSF46785">
    <property type="entry name" value="Winged helix' DNA-binding domain"/>
    <property type="match status" value="1"/>
</dbReference>
<sequence>MDVITHVRTFVAVVRGGSFTEAAHKMGVVPSVVARRIAQLEAELKSQLFERSTRKVVLTEAGERFYGRAGDVVEDFEALMSAVERDAGKLEGPIRVMAPTTITLAQLGQVFCRFLEAHPRITMQISLVDHSANPAESGYDVAISGRLASYDGVVDIPLRPVRPILCATPAYLDTHPKIQHPRDLAHHACLVFSPTGTTWNFQSSRGVVSVDVSARLQADDNMTLLEAARAGLGVALLPQYVSAQALGAHELVEVLPDFSPQENWFKAYVPRRRMRTARVKALIDWLAENW</sequence>
<keyword evidence="7" id="KW-1185">Reference proteome</keyword>
<dbReference type="Pfam" id="PF00126">
    <property type="entry name" value="HTH_1"/>
    <property type="match status" value="1"/>
</dbReference>
<dbReference type="OrthoDB" id="9080899at2"/>
<proteinExistence type="inferred from homology"/>
<dbReference type="PANTHER" id="PTHR30537:SF35">
    <property type="entry name" value="TRANSCRIPTIONAL REGULATORY PROTEIN"/>
    <property type="match status" value="1"/>
</dbReference>
<reference evidence="6 7" key="1">
    <citation type="submission" date="2018-10" db="EMBL/GenBank/DDBJ databases">
        <title>Robbsia sp. DHC34, isolated from soil.</title>
        <authorList>
            <person name="Gao Z.-H."/>
            <person name="Qiu L.-H."/>
        </authorList>
    </citation>
    <scope>NUCLEOTIDE SEQUENCE [LARGE SCALE GENOMIC DNA]</scope>
    <source>
        <strain evidence="6 7">DHC34</strain>
    </source>
</reference>
<organism evidence="6 7">
    <name type="scientific">Pararobbsia silviterrae</name>
    <dbReference type="NCBI Taxonomy" id="1792498"/>
    <lineage>
        <taxon>Bacteria</taxon>
        <taxon>Pseudomonadati</taxon>
        <taxon>Pseudomonadota</taxon>
        <taxon>Betaproteobacteria</taxon>
        <taxon>Burkholderiales</taxon>
        <taxon>Burkholderiaceae</taxon>
        <taxon>Pararobbsia</taxon>
    </lineage>
</organism>
<name>A0A494X6S2_9BURK</name>
<dbReference type="PANTHER" id="PTHR30537">
    <property type="entry name" value="HTH-TYPE TRANSCRIPTIONAL REGULATOR"/>
    <property type="match status" value="1"/>
</dbReference>
<gene>
    <name evidence="6" type="ORF">D7S86_24710</name>
</gene>
<dbReference type="FunFam" id="1.10.10.10:FF:000001">
    <property type="entry name" value="LysR family transcriptional regulator"/>
    <property type="match status" value="1"/>
</dbReference>
<dbReference type="Proteomes" id="UP000270342">
    <property type="component" value="Unassembled WGS sequence"/>
</dbReference>
<evidence type="ECO:0000256" key="4">
    <source>
        <dbReference type="ARBA" id="ARBA00023163"/>
    </source>
</evidence>
<keyword evidence="4" id="KW-0804">Transcription</keyword>
<protein>
    <submittedName>
        <fullName evidence="6">LysR family transcriptional regulator</fullName>
    </submittedName>
</protein>
<dbReference type="GO" id="GO:0006351">
    <property type="term" value="P:DNA-templated transcription"/>
    <property type="evidence" value="ECO:0007669"/>
    <property type="project" value="TreeGrafter"/>
</dbReference>
<dbReference type="EMBL" id="RBZU01000015">
    <property type="protein sequence ID" value="RKP46130.1"/>
    <property type="molecule type" value="Genomic_DNA"/>
</dbReference>
<comment type="similarity">
    <text evidence="1">Belongs to the LysR transcriptional regulatory family.</text>
</comment>
<dbReference type="Pfam" id="PF03466">
    <property type="entry name" value="LysR_substrate"/>
    <property type="match status" value="1"/>
</dbReference>
<dbReference type="InterPro" id="IPR036390">
    <property type="entry name" value="WH_DNA-bd_sf"/>
</dbReference>
<keyword evidence="2" id="KW-0805">Transcription regulation</keyword>
<dbReference type="SUPFAM" id="SSF53850">
    <property type="entry name" value="Periplasmic binding protein-like II"/>
    <property type="match status" value="1"/>
</dbReference>
<comment type="caution">
    <text evidence="6">The sequence shown here is derived from an EMBL/GenBank/DDBJ whole genome shotgun (WGS) entry which is preliminary data.</text>
</comment>
<dbReference type="InterPro" id="IPR036388">
    <property type="entry name" value="WH-like_DNA-bd_sf"/>
</dbReference>
<dbReference type="Gene3D" id="3.40.190.290">
    <property type="match status" value="1"/>
</dbReference>
<accession>A0A494X6S2</accession>
<dbReference type="PROSITE" id="PS50931">
    <property type="entry name" value="HTH_LYSR"/>
    <property type="match status" value="1"/>
</dbReference>